<name>A0A7J8E8S2_ROUAE</name>
<evidence type="ECO:0000313" key="2">
    <source>
        <dbReference type="Proteomes" id="UP000593571"/>
    </source>
</evidence>
<organism evidence="1 2">
    <name type="scientific">Rousettus aegyptiacus</name>
    <name type="common">Egyptian fruit bat</name>
    <name type="synonym">Pteropus aegyptiacus</name>
    <dbReference type="NCBI Taxonomy" id="9407"/>
    <lineage>
        <taxon>Eukaryota</taxon>
        <taxon>Metazoa</taxon>
        <taxon>Chordata</taxon>
        <taxon>Craniata</taxon>
        <taxon>Vertebrata</taxon>
        <taxon>Euteleostomi</taxon>
        <taxon>Mammalia</taxon>
        <taxon>Eutheria</taxon>
        <taxon>Laurasiatheria</taxon>
        <taxon>Chiroptera</taxon>
        <taxon>Yinpterochiroptera</taxon>
        <taxon>Pteropodoidea</taxon>
        <taxon>Pteropodidae</taxon>
        <taxon>Rousettinae</taxon>
        <taxon>Rousettus</taxon>
    </lineage>
</organism>
<evidence type="ECO:0000313" key="1">
    <source>
        <dbReference type="EMBL" id="KAF6431685.1"/>
    </source>
</evidence>
<dbReference type="Proteomes" id="UP000593571">
    <property type="component" value="Unassembled WGS sequence"/>
</dbReference>
<reference evidence="1 2" key="1">
    <citation type="journal article" date="2020" name="Nature">
        <title>Six reference-quality genomes reveal evolution of bat adaptations.</title>
        <authorList>
            <person name="Jebb D."/>
            <person name="Huang Z."/>
            <person name="Pippel M."/>
            <person name="Hughes G.M."/>
            <person name="Lavrichenko K."/>
            <person name="Devanna P."/>
            <person name="Winkler S."/>
            <person name="Jermiin L.S."/>
            <person name="Skirmuntt E.C."/>
            <person name="Katzourakis A."/>
            <person name="Burkitt-Gray L."/>
            <person name="Ray D.A."/>
            <person name="Sullivan K.A.M."/>
            <person name="Roscito J.G."/>
            <person name="Kirilenko B.M."/>
            <person name="Davalos L.M."/>
            <person name="Corthals A.P."/>
            <person name="Power M.L."/>
            <person name="Jones G."/>
            <person name="Ransome R.D."/>
            <person name="Dechmann D.K.N."/>
            <person name="Locatelli A.G."/>
            <person name="Puechmaille S.J."/>
            <person name="Fedrigo O."/>
            <person name="Jarvis E.D."/>
            <person name="Hiller M."/>
            <person name="Vernes S.C."/>
            <person name="Myers E.W."/>
            <person name="Teeling E.C."/>
        </authorList>
    </citation>
    <scope>NUCLEOTIDE SEQUENCE [LARGE SCALE GENOMIC DNA]</scope>
    <source>
        <strain evidence="1">MRouAeg1</strain>
        <tissue evidence="1">Muscle</tissue>
    </source>
</reference>
<dbReference type="AlphaFoldDB" id="A0A7J8E8S2"/>
<protein>
    <submittedName>
        <fullName evidence="1">Uncharacterized protein</fullName>
    </submittedName>
</protein>
<proteinExistence type="predicted"/>
<sequence>METLGEPKLVFQGSQKISGKDSEQYSFGLRLNQIRSLFYCLLAYEHSGEKNQLVVDYIIYQIFPCTTNCIVPIFFPPKQKHTFAFLLKEVITSPRVKIPCSLLIVQKYHSLVGFHSFAKSVISTLVYDLCIASTSKTP</sequence>
<comment type="caution">
    <text evidence="1">The sequence shown here is derived from an EMBL/GenBank/DDBJ whole genome shotgun (WGS) entry which is preliminary data.</text>
</comment>
<dbReference type="EMBL" id="JACASE010000010">
    <property type="protein sequence ID" value="KAF6431685.1"/>
    <property type="molecule type" value="Genomic_DNA"/>
</dbReference>
<accession>A0A7J8E8S2</accession>
<gene>
    <name evidence="1" type="ORF">HJG63_008178</name>
</gene>
<keyword evidence="2" id="KW-1185">Reference proteome</keyword>